<reference evidence="2 3" key="1">
    <citation type="submission" date="2020-08" db="EMBL/GenBank/DDBJ databases">
        <title>Genomic Encyclopedia of Type Strains, Phase IV (KMG-IV): sequencing the most valuable type-strain genomes for metagenomic binning, comparative biology and taxonomic classification.</title>
        <authorList>
            <person name="Goeker M."/>
        </authorList>
    </citation>
    <scope>NUCLEOTIDE SEQUENCE [LARGE SCALE GENOMIC DNA]</scope>
    <source>
        <strain evidence="2 3">DSM 40141</strain>
    </source>
</reference>
<proteinExistence type="predicted"/>
<dbReference type="Proteomes" id="UP000540423">
    <property type="component" value="Unassembled WGS sequence"/>
</dbReference>
<protein>
    <submittedName>
        <fullName evidence="2">Uncharacterized protein</fullName>
    </submittedName>
</protein>
<name>A0A7X0LTX7_9ACTN</name>
<dbReference type="EMBL" id="JACHEM010000030">
    <property type="protein sequence ID" value="MBB6439859.1"/>
    <property type="molecule type" value="Genomic_DNA"/>
</dbReference>
<evidence type="ECO:0000313" key="2">
    <source>
        <dbReference type="EMBL" id="MBB6439859.1"/>
    </source>
</evidence>
<evidence type="ECO:0000313" key="3">
    <source>
        <dbReference type="Proteomes" id="UP000540423"/>
    </source>
</evidence>
<feature type="region of interest" description="Disordered" evidence="1">
    <location>
        <begin position="113"/>
        <end position="160"/>
    </location>
</feature>
<sequence length="283" mass="30105">MLCTLHRDVVHSRDDAGHSHRNVAHRMPCIVRASDAVAGIGCGPLCTMASTPGPVVRIAVRARTVGAVARSRVRTGARTVGAAVGMVRAPTVLWCASWRAARFWAARDGSAARARNKRSPHITHPLDLGPPDFPNAHRPARERSTRVPSPGAAPGAAVGAEDLARPCVRPSAAGKDETAARENIEGNRVHSHPVQGPFTDLALVADDDDGVKGQLHGCRHVPARPPVRETGVGADQPESPAPRIDRGGQHLPFVVLPRQQCVRTQCPPSSRRSPRGRRNATPP</sequence>
<keyword evidence="3" id="KW-1185">Reference proteome</keyword>
<feature type="region of interest" description="Disordered" evidence="1">
    <location>
        <begin position="217"/>
        <end position="283"/>
    </location>
</feature>
<evidence type="ECO:0000256" key="1">
    <source>
        <dbReference type="SAM" id="MobiDB-lite"/>
    </source>
</evidence>
<feature type="compositionally biased region" description="Low complexity" evidence="1">
    <location>
        <begin position="147"/>
        <end position="160"/>
    </location>
</feature>
<gene>
    <name evidence="2" type="ORF">HNQ79_006371</name>
</gene>
<comment type="caution">
    <text evidence="2">The sequence shown here is derived from an EMBL/GenBank/DDBJ whole genome shotgun (WGS) entry which is preliminary data.</text>
</comment>
<feature type="compositionally biased region" description="Basic residues" evidence="1">
    <location>
        <begin position="272"/>
        <end position="283"/>
    </location>
</feature>
<accession>A0A7X0LTX7</accession>
<organism evidence="2 3">
    <name type="scientific">Streptomyces candidus</name>
    <dbReference type="NCBI Taxonomy" id="67283"/>
    <lineage>
        <taxon>Bacteria</taxon>
        <taxon>Bacillati</taxon>
        <taxon>Actinomycetota</taxon>
        <taxon>Actinomycetes</taxon>
        <taxon>Kitasatosporales</taxon>
        <taxon>Streptomycetaceae</taxon>
        <taxon>Streptomyces</taxon>
    </lineage>
</organism>
<dbReference type="AlphaFoldDB" id="A0A7X0LTX7"/>